<dbReference type="SMART" id="SM00866">
    <property type="entry name" value="UTRA"/>
    <property type="match status" value="1"/>
</dbReference>
<dbReference type="PANTHER" id="PTHR44846:SF1">
    <property type="entry name" value="MANNOSYL-D-GLYCERATE TRANSPORT_METABOLISM SYSTEM REPRESSOR MNGR-RELATED"/>
    <property type="match status" value="1"/>
</dbReference>
<keyword evidence="3" id="KW-0804">Transcription</keyword>
<dbReference type="InterPro" id="IPR036390">
    <property type="entry name" value="WH_DNA-bd_sf"/>
</dbReference>
<evidence type="ECO:0000256" key="1">
    <source>
        <dbReference type="ARBA" id="ARBA00023015"/>
    </source>
</evidence>
<evidence type="ECO:0000259" key="4">
    <source>
        <dbReference type="PROSITE" id="PS50949"/>
    </source>
</evidence>
<comment type="caution">
    <text evidence="5">The sequence shown here is derived from an EMBL/GenBank/DDBJ whole genome shotgun (WGS) entry which is preliminary data.</text>
</comment>
<evidence type="ECO:0000313" key="6">
    <source>
        <dbReference type="Proteomes" id="UP000278222"/>
    </source>
</evidence>
<dbReference type="Gene3D" id="1.10.10.10">
    <property type="entry name" value="Winged helix-like DNA-binding domain superfamily/Winged helix DNA-binding domain"/>
    <property type="match status" value="1"/>
</dbReference>
<dbReference type="CDD" id="cd07377">
    <property type="entry name" value="WHTH_GntR"/>
    <property type="match status" value="1"/>
</dbReference>
<evidence type="ECO:0000256" key="3">
    <source>
        <dbReference type="ARBA" id="ARBA00023163"/>
    </source>
</evidence>
<protein>
    <submittedName>
        <fullName evidence="5">GntR family transcriptional regulator</fullName>
    </submittedName>
</protein>
<dbReference type="GO" id="GO:0045892">
    <property type="term" value="P:negative regulation of DNA-templated transcription"/>
    <property type="evidence" value="ECO:0007669"/>
    <property type="project" value="TreeGrafter"/>
</dbReference>
<dbReference type="Pfam" id="PF07702">
    <property type="entry name" value="UTRA"/>
    <property type="match status" value="1"/>
</dbReference>
<evidence type="ECO:0000256" key="2">
    <source>
        <dbReference type="ARBA" id="ARBA00023125"/>
    </source>
</evidence>
<dbReference type="InterPro" id="IPR000524">
    <property type="entry name" value="Tscrpt_reg_HTH_GntR"/>
</dbReference>
<organism evidence="5 6">
    <name type="scientific">Stella humosa</name>
    <dbReference type="NCBI Taxonomy" id="94"/>
    <lineage>
        <taxon>Bacteria</taxon>
        <taxon>Pseudomonadati</taxon>
        <taxon>Pseudomonadota</taxon>
        <taxon>Alphaproteobacteria</taxon>
        <taxon>Rhodospirillales</taxon>
        <taxon>Stellaceae</taxon>
        <taxon>Stella</taxon>
    </lineage>
</organism>
<sequence>MSSTVPAIAGLEMPAATMPEAGLVRSVGAALHRQVFVVLKDWIVSGRYAAGRALLPEEALARAFGVSRITVRRALADLEQAGLVERRHGRGTFVRPPPAAEPLQHAVADVEAAIARTGQLRARVLEFDHVVPPPDVRAALELAVGEKAQRAVRVRHRDGLPIMHLTTYVPDAIGRTYDRADMETTPLYELLRRAGRGYRRAEQRIGAALADPHIAGLLQLDAGAPLLHIRRRLLDGDGRPVEDLTMLASPQRYQLRTVHNWEDPAAGPIVSYETTLAE</sequence>
<keyword evidence="6" id="KW-1185">Reference proteome</keyword>
<name>A0A3N1M906_9PROT</name>
<dbReference type="InterPro" id="IPR050679">
    <property type="entry name" value="Bact_HTH_transcr_reg"/>
</dbReference>
<dbReference type="PANTHER" id="PTHR44846">
    <property type="entry name" value="MANNOSYL-D-GLYCERATE TRANSPORT/METABOLISM SYSTEM REPRESSOR MNGR-RELATED"/>
    <property type="match status" value="1"/>
</dbReference>
<gene>
    <name evidence="5" type="ORF">EDC65_1944</name>
</gene>
<dbReference type="Proteomes" id="UP000278222">
    <property type="component" value="Unassembled WGS sequence"/>
</dbReference>
<dbReference type="RefSeq" id="WP_170216431.1">
    <property type="nucleotide sequence ID" value="NZ_AP019700.1"/>
</dbReference>
<dbReference type="GO" id="GO:0003677">
    <property type="term" value="F:DNA binding"/>
    <property type="evidence" value="ECO:0007669"/>
    <property type="project" value="UniProtKB-KW"/>
</dbReference>
<dbReference type="PRINTS" id="PR00035">
    <property type="entry name" value="HTHGNTR"/>
</dbReference>
<dbReference type="SUPFAM" id="SSF46785">
    <property type="entry name" value="Winged helix' DNA-binding domain"/>
    <property type="match status" value="1"/>
</dbReference>
<dbReference type="InterPro" id="IPR028978">
    <property type="entry name" value="Chorismate_lyase_/UTRA_dom_sf"/>
</dbReference>
<dbReference type="Pfam" id="PF00392">
    <property type="entry name" value="GntR"/>
    <property type="match status" value="1"/>
</dbReference>
<dbReference type="GO" id="GO:0003700">
    <property type="term" value="F:DNA-binding transcription factor activity"/>
    <property type="evidence" value="ECO:0007669"/>
    <property type="project" value="InterPro"/>
</dbReference>
<accession>A0A3N1M906</accession>
<evidence type="ECO:0000313" key="5">
    <source>
        <dbReference type="EMBL" id="ROQ00148.1"/>
    </source>
</evidence>
<dbReference type="SUPFAM" id="SSF64288">
    <property type="entry name" value="Chorismate lyase-like"/>
    <property type="match status" value="1"/>
</dbReference>
<dbReference type="PROSITE" id="PS50949">
    <property type="entry name" value="HTH_GNTR"/>
    <property type="match status" value="1"/>
</dbReference>
<dbReference type="InterPro" id="IPR011663">
    <property type="entry name" value="UTRA"/>
</dbReference>
<proteinExistence type="predicted"/>
<feature type="domain" description="HTH gntR-type" evidence="4">
    <location>
        <begin position="29"/>
        <end position="97"/>
    </location>
</feature>
<dbReference type="SMART" id="SM00345">
    <property type="entry name" value="HTH_GNTR"/>
    <property type="match status" value="1"/>
</dbReference>
<dbReference type="AlphaFoldDB" id="A0A3N1M906"/>
<dbReference type="EMBL" id="RJKX01000013">
    <property type="protein sequence ID" value="ROQ00148.1"/>
    <property type="molecule type" value="Genomic_DNA"/>
</dbReference>
<dbReference type="Gene3D" id="3.40.1410.10">
    <property type="entry name" value="Chorismate lyase-like"/>
    <property type="match status" value="1"/>
</dbReference>
<keyword evidence="1" id="KW-0805">Transcription regulation</keyword>
<keyword evidence="2" id="KW-0238">DNA-binding</keyword>
<dbReference type="InterPro" id="IPR036388">
    <property type="entry name" value="WH-like_DNA-bd_sf"/>
</dbReference>
<reference evidence="5 6" key="1">
    <citation type="submission" date="2018-11" db="EMBL/GenBank/DDBJ databases">
        <title>Genomic Encyclopedia of Type Strains, Phase IV (KMG-IV): sequencing the most valuable type-strain genomes for metagenomic binning, comparative biology and taxonomic classification.</title>
        <authorList>
            <person name="Goeker M."/>
        </authorList>
    </citation>
    <scope>NUCLEOTIDE SEQUENCE [LARGE SCALE GENOMIC DNA]</scope>
    <source>
        <strain evidence="5 6">DSM 5900</strain>
    </source>
</reference>